<dbReference type="PROSITE" id="PS50883">
    <property type="entry name" value="EAL"/>
    <property type="match status" value="1"/>
</dbReference>
<dbReference type="EMBL" id="CP054491">
    <property type="protein sequence ID" value="QKQ28184.1"/>
    <property type="molecule type" value="Genomic_DNA"/>
</dbReference>
<reference evidence="2 3" key="1">
    <citation type="submission" date="2020-05" db="EMBL/GenBank/DDBJ databases">
        <title>Horizontal transmission and recombination maintain forever young bacterial symbiont genomes.</title>
        <authorList>
            <person name="Russell S.L."/>
            <person name="Pepper-Tunick E."/>
            <person name="Svedberg J."/>
            <person name="Byrne A."/>
            <person name="Ruelas Castillo J."/>
            <person name="Vollmers C."/>
            <person name="Beinart R.A."/>
            <person name="Corbett-Detig R."/>
        </authorList>
    </citation>
    <scope>NUCLEOTIDE SEQUENCE [LARGE SCALE GENOMIC DNA]</scope>
    <source>
        <strain evidence="2">Santa_Monica_outfall</strain>
    </source>
</reference>
<evidence type="ECO:0000259" key="1">
    <source>
        <dbReference type="PROSITE" id="PS50883"/>
    </source>
</evidence>
<dbReference type="SUPFAM" id="SSF141868">
    <property type="entry name" value="EAL domain-like"/>
    <property type="match status" value="1"/>
</dbReference>
<dbReference type="InterPro" id="IPR001633">
    <property type="entry name" value="EAL_dom"/>
</dbReference>
<keyword evidence="3" id="KW-1185">Reference proteome</keyword>
<dbReference type="Proteomes" id="UP000509658">
    <property type="component" value="Chromosome"/>
</dbReference>
<protein>
    <submittedName>
        <fullName evidence="2">EAL domain-containing protein</fullName>
    </submittedName>
</protein>
<accession>A0A6N0I0S0</accession>
<evidence type="ECO:0000313" key="2">
    <source>
        <dbReference type="EMBL" id="QKQ28184.1"/>
    </source>
</evidence>
<dbReference type="InterPro" id="IPR035919">
    <property type="entry name" value="EAL_sf"/>
</dbReference>
<proteinExistence type="predicted"/>
<gene>
    <name evidence="2" type="ORF">HUE57_06385</name>
</gene>
<dbReference type="AlphaFoldDB" id="A0A6N0I0S0"/>
<feature type="domain" description="EAL" evidence="1">
    <location>
        <begin position="1"/>
        <end position="56"/>
    </location>
</feature>
<organism evidence="2 3">
    <name type="scientific">Candidatus Reidiella endopervernicosa</name>
    <dbReference type="NCBI Taxonomy" id="2738883"/>
    <lineage>
        <taxon>Bacteria</taxon>
        <taxon>Pseudomonadati</taxon>
        <taxon>Pseudomonadota</taxon>
        <taxon>Gammaproteobacteria</taxon>
        <taxon>Candidatus Reidiella</taxon>
    </lineage>
</organism>
<dbReference type="Gene3D" id="3.20.20.450">
    <property type="entry name" value="EAL domain"/>
    <property type="match status" value="1"/>
</dbReference>
<evidence type="ECO:0000313" key="3">
    <source>
        <dbReference type="Proteomes" id="UP000509658"/>
    </source>
</evidence>
<sequence length="64" mass="7174">MIAIAGHLGFHLIAEGVEDETQLAFLKERGCSAFQDSTSIVPCRLTTSTVYSVRRWMLTSWRSV</sequence>
<name>A0A6N0I0S0_9GAMM</name>
<dbReference type="KEGG" id="rev:HUE57_06385"/>